<dbReference type="InterPro" id="IPR051544">
    <property type="entry name" value="TPS_OM_transporter"/>
</dbReference>
<keyword evidence="1" id="KW-0175">Coiled coil</keyword>
<sequence length="515" mass="59940">MFDILNKQEQRYLIKQEINELKNKKIIKEEVLKQEQIKEDKVFFFKKTFAINEDSLAKDLNKYLKKYDNSFLTYNLIFELIKDANNYIIKKGFSNSIVDIAEFSNQELKLVIRYAYINDIYLNEKKYPLQIKLASPLAKNDIFNIYDFDTAIENLKNGTKEFSSSIKASSKDGYSDIFITRKIKKLAFIASLDNSADKNTGEYKANTHLIINNPFNLNDTLRFSFIKTLLKKSSDKANLYVAGYNIALQNYKLSYSLQYSDNKNMLNDDLANKSKSLKHKISLSRIIYRNNIDKLSAYVDLNLKDNTNKINDIKLELSSKKYSNIATGINYSSIIFNGYLFFNLEYQKGLAIFGAKKDYDSLYTSLFNKINTNISYQKNYFLSENNSISFESNFYASYSKDSLLNADKMLVGDEYSVRGFKQSQAAWDLGFYHNNTVYLNSNYLFNNFLPFLGLDYAYGRDYYLDNNDFLVGLAFGFKYSIKNFSFDLTMSKALHKSYNMPKENMPIYLKFSANL</sequence>
<organism evidence="3 4">
    <name type="scientific">Campylobacter canadensis</name>
    <dbReference type="NCBI Taxonomy" id="449520"/>
    <lineage>
        <taxon>Bacteria</taxon>
        <taxon>Pseudomonadati</taxon>
        <taxon>Campylobacterota</taxon>
        <taxon>Epsilonproteobacteria</taxon>
        <taxon>Campylobacterales</taxon>
        <taxon>Campylobacteraceae</taxon>
        <taxon>Campylobacter</taxon>
    </lineage>
</organism>
<protein>
    <submittedName>
        <fullName evidence="3">ShlB/FhaC/HecB family hemolysin secretion/activation protein</fullName>
    </submittedName>
</protein>
<gene>
    <name evidence="3" type="ORF">AVCANL283_03880</name>
</gene>
<evidence type="ECO:0000313" key="4">
    <source>
        <dbReference type="Proteomes" id="UP000786183"/>
    </source>
</evidence>
<dbReference type="Gene3D" id="2.40.160.50">
    <property type="entry name" value="membrane protein fhac: a member of the omp85/tpsb transporter family"/>
    <property type="match status" value="1"/>
</dbReference>
<evidence type="ECO:0000259" key="2">
    <source>
        <dbReference type="Pfam" id="PF03865"/>
    </source>
</evidence>
<feature type="coiled-coil region" evidence="1">
    <location>
        <begin position="4"/>
        <end position="38"/>
    </location>
</feature>
<comment type="caution">
    <text evidence="3">The sequence shown here is derived from an EMBL/GenBank/DDBJ whole genome shotgun (WGS) entry which is preliminary data.</text>
</comment>
<evidence type="ECO:0000313" key="3">
    <source>
        <dbReference type="EMBL" id="MBZ7987253.1"/>
    </source>
</evidence>
<dbReference type="PIRSF" id="PIRSF029745">
    <property type="entry name" value="FhaC"/>
    <property type="match status" value="1"/>
</dbReference>
<evidence type="ECO:0000256" key="1">
    <source>
        <dbReference type="SAM" id="Coils"/>
    </source>
</evidence>
<proteinExistence type="predicted"/>
<feature type="domain" description="Haemolysin activator HlyB C-terminal" evidence="2">
    <location>
        <begin position="173"/>
        <end position="478"/>
    </location>
</feature>
<dbReference type="Proteomes" id="UP000786183">
    <property type="component" value="Unassembled WGS sequence"/>
</dbReference>
<dbReference type="Gene3D" id="3.10.20.310">
    <property type="entry name" value="membrane protein fhac"/>
    <property type="match status" value="1"/>
</dbReference>
<reference evidence="3 4" key="1">
    <citation type="submission" date="2020-07" db="EMBL/GenBank/DDBJ databases">
        <title>Transfer of Campylobacter canadensis to the novel genus Avispirillum gen. nov., that also includes two novel species recovered from migratory waterfowl: Avispirillum anseris sp. nov. and Avispirillum brantae sp. nov.</title>
        <authorList>
            <person name="Miller W.G."/>
            <person name="Chapman M.H."/>
            <person name="Yee E."/>
            <person name="Inglis G.D."/>
        </authorList>
    </citation>
    <scope>NUCLEOTIDE SEQUENCE [LARGE SCALE GENOMIC DNA]</scope>
    <source>
        <strain evidence="3 4">L283</strain>
    </source>
</reference>
<keyword evidence="4" id="KW-1185">Reference proteome</keyword>
<dbReference type="PANTHER" id="PTHR34597:SF3">
    <property type="entry name" value="OUTER MEMBRANE TRANSPORTER CDIB"/>
    <property type="match status" value="1"/>
</dbReference>
<name>A0ABS7WRT9_9BACT</name>
<dbReference type="EMBL" id="JACGBB010000006">
    <property type="protein sequence ID" value="MBZ7987253.1"/>
    <property type="molecule type" value="Genomic_DNA"/>
</dbReference>
<dbReference type="Pfam" id="PF03865">
    <property type="entry name" value="ShlB"/>
    <property type="match status" value="1"/>
</dbReference>
<accession>A0ABS7WRT9</accession>
<dbReference type="InterPro" id="IPR005565">
    <property type="entry name" value="Hemolysn_activator_HlyB_C"/>
</dbReference>
<dbReference type="PANTHER" id="PTHR34597">
    <property type="entry name" value="SLR1661 PROTEIN"/>
    <property type="match status" value="1"/>
</dbReference>
<dbReference type="InterPro" id="IPR027282">
    <property type="entry name" value="TPS"/>
</dbReference>